<comment type="caution">
    <text evidence="2">The sequence shown here is derived from an EMBL/GenBank/DDBJ whole genome shotgun (WGS) entry which is preliminary data.</text>
</comment>
<proteinExistence type="predicted"/>
<keyword evidence="3" id="KW-1185">Reference proteome</keyword>
<reference evidence="2" key="2">
    <citation type="submission" date="2020-09" db="EMBL/GenBank/DDBJ databases">
        <authorList>
            <person name="Sun Q."/>
            <person name="Ohkuma M."/>
        </authorList>
    </citation>
    <scope>NUCLEOTIDE SEQUENCE</scope>
    <source>
        <strain evidence="2">JCM 4125</strain>
    </source>
</reference>
<evidence type="ECO:0000313" key="2">
    <source>
        <dbReference type="EMBL" id="GGT71423.1"/>
    </source>
</evidence>
<evidence type="ECO:0000259" key="1">
    <source>
        <dbReference type="Pfam" id="PF05199"/>
    </source>
</evidence>
<dbReference type="InterPro" id="IPR036188">
    <property type="entry name" value="FAD/NAD-bd_sf"/>
</dbReference>
<dbReference type="EMBL" id="BMSA01000018">
    <property type="protein sequence ID" value="GGT71423.1"/>
    <property type="molecule type" value="Genomic_DNA"/>
</dbReference>
<accession>A0A918LYR6</accession>
<reference evidence="2" key="1">
    <citation type="journal article" date="2014" name="Int. J. Syst. Evol. Microbiol.">
        <title>Complete genome sequence of Corynebacterium casei LMG S-19264T (=DSM 44701T), isolated from a smear-ripened cheese.</title>
        <authorList>
            <consortium name="US DOE Joint Genome Institute (JGI-PGF)"/>
            <person name="Walter F."/>
            <person name="Albersmeier A."/>
            <person name="Kalinowski J."/>
            <person name="Ruckert C."/>
        </authorList>
    </citation>
    <scope>NUCLEOTIDE SEQUENCE</scope>
    <source>
        <strain evidence="2">JCM 4125</strain>
    </source>
</reference>
<sequence>MPSSLERGVDRLRIVDASVFPRMPGIFIATPIYVISEKASDVTLATAQGELR</sequence>
<gene>
    <name evidence="2" type="ORF">GCM10010226_56760</name>
</gene>
<feature type="domain" description="Glucose-methanol-choline oxidoreductase C-terminal" evidence="1">
    <location>
        <begin position="7"/>
        <end position="35"/>
    </location>
</feature>
<organism evidence="2 3">
    <name type="scientific">Streptomyces phaeofaciens</name>
    <dbReference type="NCBI Taxonomy" id="68254"/>
    <lineage>
        <taxon>Bacteria</taxon>
        <taxon>Bacillati</taxon>
        <taxon>Actinomycetota</taxon>
        <taxon>Actinomycetes</taxon>
        <taxon>Kitasatosporales</taxon>
        <taxon>Streptomycetaceae</taxon>
        <taxon>Streptomyces</taxon>
    </lineage>
</organism>
<evidence type="ECO:0000313" key="3">
    <source>
        <dbReference type="Proteomes" id="UP000646776"/>
    </source>
</evidence>
<dbReference type="InterPro" id="IPR007867">
    <property type="entry name" value="GMC_OxRtase_C"/>
</dbReference>
<protein>
    <recommendedName>
        <fullName evidence="1">Glucose-methanol-choline oxidoreductase C-terminal domain-containing protein</fullName>
    </recommendedName>
</protein>
<dbReference type="GO" id="GO:0016614">
    <property type="term" value="F:oxidoreductase activity, acting on CH-OH group of donors"/>
    <property type="evidence" value="ECO:0007669"/>
    <property type="project" value="InterPro"/>
</dbReference>
<dbReference type="SUPFAM" id="SSF51905">
    <property type="entry name" value="FAD/NAD(P)-binding domain"/>
    <property type="match status" value="1"/>
</dbReference>
<dbReference type="AlphaFoldDB" id="A0A918LYR6"/>
<dbReference type="Proteomes" id="UP000646776">
    <property type="component" value="Unassembled WGS sequence"/>
</dbReference>
<name>A0A918LYR6_9ACTN</name>
<dbReference type="Gene3D" id="3.50.50.60">
    <property type="entry name" value="FAD/NAD(P)-binding domain"/>
    <property type="match status" value="1"/>
</dbReference>
<dbReference type="Pfam" id="PF05199">
    <property type="entry name" value="GMC_oxred_C"/>
    <property type="match status" value="1"/>
</dbReference>